<proteinExistence type="predicted"/>
<dbReference type="AlphaFoldDB" id="A0AAV3T6N4"/>
<name>A0AAV3T6N4_9EURY</name>
<dbReference type="Pfam" id="PF25941">
    <property type="entry name" value="PDDEXK_16"/>
    <property type="match status" value="1"/>
</dbReference>
<protein>
    <recommendedName>
        <fullName evidence="3">PD(D/E)XK endonuclease domain-containing protein</fullName>
    </recommendedName>
</protein>
<comment type="caution">
    <text evidence="1">The sequence shown here is derived from an EMBL/GenBank/DDBJ whole genome shotgun (WGS) entry which is preliminary data.</text>
</comment>
<dbReference type="EMBL" id="BAAADV010000001">
    <property type="protein sequence ID" value="GAA0665364.1"/>
    <property type="molecule type" value="Genomic_DNA"/>
</dbReference>
<keyword evidence="2" id="KW-1185">Reference proteome</keyword>
<sequence length="130" mass="15236">MVRVSRSHRANHFGTICEKRMAKKRRFQLERASWHDARFQNGTPVEIKSTMVEHADGQPGNFKIYRQYHDRLRRANGWYCFVVYRPHGRSGCTVLDDKMVRAGDLPLIRWHGGGDHRDTQQAKLGIDELF</sequence>
<dbReference type="InterPro" id="IPR058715">
    <property type="entry name" value="PDDEXK_nuclease-rel"/>
</dbReference>
<evidence type="ECO:0000313" key="2">
    <source>
        <dbReference type="Proteomes" id="UP001500420"/>
    </source>
</evidence>
<evidence type="ECO:0008006" key="3">
    <source>
        <dbReference type="Google" id="ProtNLM"/>
    </source>
</evidence>
<dbReference type="Proteomes" id="UP001500420">
    <property type="component" value="Unassembled WGS sequence"/>
</dbReference>
<evidence type="ECO:0000313" key="1">
    <source>
        <dbReference type="EMBL" id="GAA0665364.1"/>
    </source>
</evidence>
<organism evidence="1 2">
    <name type="scientific">Natronoarchaeum mannanilyticum</name>
    <dbReference type="NCBI Taxonomy" id="926360"/>
    <lineage>
        <taxon>Archaea</taxon>
        <taxon>Methanobacteriati</taxon>
        <taxon>Methanobacteriota</taxon>
        <taxon>Stenosarchaea group</taxon>
        <taxon>Halobacteria</taxon>
        <taxon>Halobacteriales</taxon>
        <taxon>Natronoarchaeaceae</taxon>
    </lineage>
</organism>
<reference evidence="1 2" key="1">
    <citation type="journal article" date="2019" name="Int. J. Syst. Evol. Microbiol.">
        <title>The Global Catalogue of Microorganisms (GCM) 10K type strain sequencing project: providing services to taxonomists for standard genome sequencing and annotation.</title>
        <authorList>
            <consortium name="The Broad Institute Genomics Platform"/>
            <consortium name="The Broad Institute Genome Sequencing Center for Infectious Disease"/>
            <person name="Wu L."/>
            <person name="Ma J."/>
        </authorList>
    </citation>
    <scope>NUCLEOTIDE SEQUENCE [LARGE SCALE GENOMIC DNA]</scope>
    <source>
        <strain evidence="1 2">JCM 16328</strain>
    </source>
</reference>
<accession>A0AAV3T6N4</accession>
<gene>
    <name evidence="1" type="ORF">GCM10009020_08010</name>
</gene>